<keyword evidence="1" id="KW-0812">Transmembrane</keyword>
<reference evidence="2 3" key="1">
    <citation type="submission" date="2019-02" db="EMBL/GenBank/DDBJ databases">
        <authorList>
            <person name="Fomenkov A."/>
            <person name="Dubinina G."/>
            <person name="Grabovich M."/>
            <person name="Vincze T."/>
            <person name="Roberts R.J."/>
        </authorList>
    </citation>
    <scope>NUCLEOTIDE SEQUENCE [LARGE SCALE GENOMIC DNA]</scope>
    <source>
        <strain evidence="2 3">P</strain>
    </source>
</reference>
<dbReference type="KEGG" id="sper:EW093_07630"/>
<dbReference type="RefSeq" id="WP_149567821.1">
    <property type="nucleotide sequence ID" value="NZ_CP035807.1"/>
</dbReference>
<keyword evidence="1" id="KW-1133">Transmembrane helix</keyword>
<feature type="transmembrane region" description="Helical" evidence="1">
    <location>
        <begin position="35"/>
        <end position="53"/>
    </location>
</feature>
<protein>
    <submittedName>
        <fullName evidence="2">Uncharacterized protein</fullName>
    </submittedName>
</protein>
<evidence type="ECO:0000313" key="3">
    <source>
        <dbReference type="Proteomes" id="UP000323824"/>
    </source>
</evidence>
<proteinExistence type="predicted"/>
<name>A0A5C1QB33_9SPIO</name>
<dbReference type="AlphaFoldDB" id="A0A5C1QB33"/>
<evidence type="ECO:0000256" key="1">
    <source>
        <dbReference type="SAM" id="Phobius"/>
    </source>
</evidence>
<dbReference type="Proteomes" id="UP000323824">
    <property type="component" value="Chromosome"/>
</dbReference>
<reference evidence="2 3" key="2">
    <citation type="submission" date="2019-09" db="EMBL/GenBank/DDBJ databases">
        <title>Complete Genome Sequence and Methylome Analysis of free living Spirochaetas.</title>
        <authorList>
            <person name="Leshcheva N."/>
            <person name="Mikheeva N."/>
        </authorList>
    </citation>
    <scope>NUCLEOTIDE SEQUENCE [LARGE SCALE GENOMIC DNA]</scope>
    <source>
        <strain evidence="2 3">P</strain>
    </source>
</reference>
<gene>
    <name evidence="2" type="ORF">EW093_07630</name>
</gene>
<keyword evidence="3" id="KW-1185">Reference proteome</keyword>
<accession>A0A5C1QB33</accession>
<sequence>MKNNIKNYFESEVSKVTPPPFPSFKKKKTIKPWENILLTALAVASLVIVYLPSSYESQIRSLVISEDAGTDLVDNLSRVVYQADLYFNNKRSRK</sequence>
<keyword evidence="1" id="KW-0472">Membrane</keyword>
<evidence type="ECO:0000313" key="2">
    <source>
        <dbReference type="EMBL" id="QEN04578.1"/>
    </source>
</evidence>
<organism evidence="2 3">
    <name type="scientific">Thiospirochaeta perfilievii</name>
    <dbReference type="NCBI Taxonomy" id="252967"/>
    <lineage>
        <taxon>Bacteria</taxon>
        <taxon>Pseudomonadati</taxon>
        <taxon>Spirochaetota</taxon>
        <taxon>Spirochaetia</taxon>
        <taxon>Spirochaetales</taxon>
        <taxon>Spirochaetaceae</taxon>
        <taxon>Thiospirochaeta</taxon>
    </lineage>
</organism>
<dbReference type="EMBL" id="CP035807">
    <property type="protein sequence ID" value="QEN04578.1"/>
    <property type="molecule type" value="Genomic_DNA"/>
</dbReference>